<protein>
    <recommendedName>
        <fullName evidence="4">diphthine methyl ester synthase</fullName>
        <ecNumber evidence="4">2.1.1.314</ecNumber>
    </recommendedName>
</protein>
<evidence type="ECO:0000256" key="3">
    <source>
        <dbReference type="ARBA" id="ARBA00006729"/>
    </source>
</evidence>
<dbReference type="EMBL" id="JADDUC020000009">
    <property type="protein sequence ID" value="KAI1236636.1"/>
    <property type="molecule type" value="Genomic_DNA"/>
</dbReference>
<dbReference type="InterPro" id="IPR035996">
    <property type="entry name" value="4pyrrol_Methylase_sf"/>
</dbReference>
<dbReference type="InterPro" id="IPR014776">
    <property type="entry name" value="4pyrrole_Mease_sub2"/>
</dbReference>
<dbReference type="PANTHER" id="PTHR10882:SF0">
    <property type="entry name" value="DIPHTHINE METHYL ESTER SYNTHASE"/>
    <property type="match status" value="1"/>
</dbReference>
<dbReference type="Pfam" id="PF00590">
    <property type="entry name" value="TP_methylase"/>
    <property type="match status" value="1"/>
</dbReference>
<dbReference type="InterPro" id="IPR004551">
    <property type="entry name" value="Dphthn_synthase"/>
</dbReference>
<evidence type="ECO:0000256" key="2">
    <source>
        <dbReference type="ARBA" id="ARBA00005156"/>
    </source>
</evidence>
<feature type="region of interest" description="Disordered" evidence="9">
    <location>
        <begin position="589"/>
        <end position="608"/>
    </location>
</feature>
<keyword evidence="10" id="KW-0472">Membrane</keyword>
<dbReference type="EMBL" id="JADDUC010000009">
    <property type="protein sequence ID" value="KAG0131403.1"/>
    <property type="molecule type" value="Genomic_DNA"/>
</dbReference>
<comment type="function">
    <text evidence="1">S-adenosyl-L-methionine-dependent methyltransferase that catalyzes four methylations of the modified target histidine residue in translation elongation factor 2 (EF-2), to form an intermediate called diphthine methyl ester. The four successive methylation reactions represent the second step of diphthamide biosynthesis.</text>
</comment>
<keyword evidence="7" id="KW-0949">S-adenosyl-L-methionine</keyword>
<gene>
    <name evidence="13" type="ORF">IHE44_0014889</name>
    <name evidence="12" type="ORF">IHE44_013928</name>
</gene>
<feature type="non-terminal residue" evidence="12">
    <location>
        <position position="1"/>
    </location>
</feature>
<feature type="transmembrane region" description="Helical" evidence="10">
    <location>
        <begin position="836"/>
        <end position="856"/>
    </location>
</feature>
<evidence type="ECO:0000256" key="7">
    <source>
        <dbReference type="ARBA" id="ARBA00022691"/>
    </source>
</evidence>
<dbReference type="Proteomes" id="UP000618051">
    <property type="component" value="Unassembled WGS sequence"/>
</dbReference>
<evidence type="ECO:0000256" key="5">
    <source>
        <dbReference type="ARBA" id="ARBA00022603"/>
    </source>
</evidence>
<keyword evidence="6" id="KW-0808">Transferase</keyword>
<organism evidence="12">
    <name type="scientific">Lamprotornis superbus</name>
    <dbReference type="NCBI Taxonomy" id="245042"/>
    <lineage>
        <taxon>Eukaryota</taxon>
        <taxon>Metazoa</taxon>
        <taxon>Chordata</taxon>
        <taxon>Craniata</taxon>
        <taxon>Vertebrata</taxon>
        <taxon>Euteleostomi</taxon>
        <taxon>Archelosauria</taxon>
        <taxon>Archosauria</taxon>
        <taxon>Dinosauria</taxon>
        <taxon>Saurischia</taxon>
        <taxon>Theropoda</taxon>
        <taxon>Coelurosauria</taxon>
        <taxon>Aves</taxon>
        <taxon>Neognathae</taxon>
        <taxon>Neoaves</taxon>
        <taxon>Telluraves</taxon>
        <taxon>Australaves</taxon>
        <taxon>Passeriformes</taxon>
        <taxon>Sturnidae</taxon>
        <taxon>Lamprotornis</taxon>
    </lineage>
</organism>
<evidence type="ECO:0000256" key="9">
    <source>
        <dbReference type="SAM" id="MobiDB-lite"/>
    </source>
</evidence>
<evidence type="ECO:0000256" key="1">
    <source>
        <dbReference type="ARBA" id="ARBA00004006"/>
    </source>
</evidence>
<feature type="compositionally biased region" description="Low complexity" evidence="9">
    <location>
        <begin position="747"/>
        <end position="756"/>
    </location>
</feature>
<evidence type="ECO:0000256" key="10">
    <source>
        <dbReference type="SAM" id="Phobius"/>
    </source>
</evidence>
<reference evidence="12" key="1">
    <citation type="submission" date="2020-10" db="EMBL/GenBank/DDBJ databases">
        <title>Feather gene expression reveals the developmental basis of iridescence in African starlings.</title>
        <authorList>
            <person name="Rubenstein D.R."/>
        </authorList>
    </citation>
    <scope>NUCLEOTIDE SEQUENCE</scope>
    <source>
        <strain evidence="12">SS15</strain>
        <tissue evidence="12">Liver</tissue>
    </source>
</reference>
<comment type="pathway">
    <text evidence="2">Protein modification; peptidyl-diphthamide biosynthesis.</text>
</comment>
<evidence type="ECO:0000313" key="14">
    <source>
        <dbReference type="Proteomes" id="UP000618051"/>
    </source>
</evidence>
<evidence type="ECO:0000313" key="13">
    <source>
        <dbReference type="EMBL" id="KAI1236636.1"/>
    </source>
</evidence>
<dbReference type="NCBIfam" id="TIGR00522">
    <property type="entry name" value="dph5"/>
    <property type="match status" value="1"/>
</dbReference>
<dbReference type="GO" id="GO:0017183">
    <property type="term" value="P:protein histidyl modification to diphthamide"/>
    <property type="evidence" value="ECO:0007669"/>
    <property type="project" value="UniProtKB-UniPathway"/>
</dbReference>
<keyword evidence="14" id="KW-1185">Reference proteome</keyword>
<accession>A0A835P1K9</accession>
<evidence type="ECO:0000259" key="11">
    <source>
        <dbReference type="Pfam" id="PF00590"/>
    </source>
</evidence>
<dbReference type="UniPathway" id="UPA00559"/>
<keyword evidence="5" id="KW-0489">Methyltransferase</keyword>
<keyword evidence="10" id="KW-0812">Transmembrane</keyword>
<dbReference type="HAMAP" id="MF_01084">
    <property type="entry name" value="Diphthine_synth"/>
    <property type="match status" value="1"/>
</dbReference>
<evidence type="ECO:0000256" key="4">
    <source>
        <dbReference type="ARBA" id="ARBA00011927"/>
    </source>
</evidence>
<feature type="domain" description="Tetrapyrrole methylase" evidence="11">
    <location>
        <begin position="1"/>
        <end position="178"/>
    </location>
</feature>
<comment type="similarity">
    <text evidence="3">Belongs to the diphthine synthase family.</text>
</comment>
<comment type="catalytic activity">
    <reaction evidence="8">
        <text>2-[(3S)-amino-3-carboxypropyl]-L-histidyl-[translation elongation factor 2] + 4 S-adenosyl-L-methionine = diphthine methyl ester-[translation elongation factor 2] + 4 S-adenosyl-L-homocysteine + 3 H(+)</text>
        <dbReference type="Rhea" id="RHEA:42652"/>
        <dbReference type="Rhea" id="RHEA-COMP:9749"/>
        <dbReference type="Rhea" id="RHEA-COMP:10173"/>
        <dbReference type="ChEBI" id="CHEBI:15378"/>
        <dbReference type="ChEBI" id="CHEBI:57856"/>
        <dbReference type="ChEBI" id="CHEBI:59789"/>
        <dbReference type="ChEBI" id="CHEBI:73995"/>
        <dbReference type="ChEBI" id="CHEBI:79005"/>
        <dbReference type="EC" id="2.1.1.314"/>
    </reaction>
</comment>
<dbReference type="OrthoDB" id="2516at2759"/>
<reference evidence="13 14" key="2">
    <citation type="journal article" date="2021" name="J. Hered.">
        <title>Feather Gene Expression Elucidates the Developmental Basis of Plumage Iridescence in African Starlings.</title>
        <authorList>
            <person name="Rubenstein D.R."/>
            <person name="Corvelo A."/>
            <person name="MacManes M.D."/>
            <person name="Maia R."/>
            <person name="Narzisi G."/>
            <person name="Rousaki A."/>
            <person name="Vandenabeele P."/>
            <person name="Shawkey M.D."/>
            <person name="Solomon J."/>
        </authorList>
    </citation>
    <scope>NUCLEOTIDE SEQUENCE [LARGE SCALE GENOMIC DNA]</scope>
    <source>
        <strain evidence="13">SS15</strain>
    </source>
</reference>
<dbReference type="GO" id="GO:0032259">
    <property type="term" value="P:methylation"/>
    <property type="evidence" value="ECO:0007669"/>
    <property type="project" value="UniProtKB-KW"/>
</dbReference>
<proteinExistence type="inferred from homology"/>
<name>A0A835P1K9_9PASS</name>
<dbReference type="GO" id="GO:0141133">
    <property type="term" value="F:diphthine methyl ester synthase activity"/>
    <property type="evidence" value="ECO:0007669"/>
    <property type="project" value="UniProtKB-EC"/>
</dbReference>
<dbReference type="InterPro" id="IPR014777">
    <property type="entry name" value="4pyrrole_Mease_sub1"/>
</dbReference>
<evidence type="ECO:0000256" key="6">
    <source>
        <dbReference type="ARBA" id="ARBA00022679"/>
    </source>
</evidence>
<dbReference type="AlphaFoldDB" id="A0A835P1K9"/>
<dbReference type="FunFam" id="3.30.950.10:FF:000004">
    <property type="entry name" value="Diphthine synthase putative"/>
    <property type="match status" value="1"/>
</dbReference>
<evidence type="ECO:0000313" key="12">
    <source>
        <dbReference type="EMBL" id="KAG0131403.1"/>
    </source>
</evidence>
<dbReference type="Gene3D" id="3.30.950.10">
    <property type="entry name" value="Methyltransferase, Cobalt-precorrin-4 Transmethylase, Domain 2"/>
    <property type="match status" value="1"/>
</dbReference>
<feature type="region of interest" description="Disordered" evidence="9">
    <location>
        <begin position="729"/>
        <end position="762"/>
    </location>
</feature>
<dbReference type="Gene3D" id="3.40.1010.10">
    <property type="entry name" value="Cobalt-precorrin-4 Transmethylase, Domain 1"/>
    <property type="match status" value="1"/>
</dbReference>
<reference evidence="13" key="3">
    <citation type="submission" date="2022-01" db="EMBL/GenBank/DDBJ databases">
        <authorList>
            <person name="Rubenstein D.R."/>
        </authorList>
    </citation>
    <scope>NUCLEOTIDE SEQUENCE</scope>
    <source>
        <strain evidence="13">SS15</strain>
        <tissue evidence="13">Liver</tissue>
    </source>
</reference>
<evidence type="ECO:0000256" key="8">
    <source>
        <dbReference type="ARBA" id="ARBA00048752"/>
    </source>
</evidence>
<feature type="compositionally biased region" description="Basic residues" evidence="9">
    <location>
        <begin position="735"/>
        <end position="746"/>
    </location>
</feature>
<comment type="caution">
    <text evidence="12">The sequence shown here is derived from an EMBL/GenBank/DDBJ whole genome shotgun (WGS) entry which is preliminary data.</text>
</comment>
<dbReference type="PANTHER" id="PTHR10882">
    <property type="entry name" value="DIPHTHINE SYNTHASE"/>
    <property type="match status" value="1"/>
</dbReference>
<dbReference type="InterPro" id="IPR000878">
    <property type="entry name" value="4pyrrol_Mease"/>
</dbReference>
<dbReference type="FunFam" id="3.40.1010.10:FF:000004">
    <property type="entry name" value="Putative diphthine synthase"/>
    <property type="match status" value="1"/>
</dbReference>
<dbReference type="CDD" id="cd11647">
    <property type="entry name" value="DHP5_DphB"/>
    <property type="match status" value="1"/>
</dbReference>
<dbReference type="SUPFAM" id="SSF53790">
    <property type="entry name" value="Tetrapyrrole methylase"/>
    <property type="match status" value="1"/>
</dbReference>
<sequence length="984" mass="110806">MLYLVGLGLGDAKDITVKGLEAVRRCRRVYLEAYTSVLTVGKEALEEFYGKELILADREMVEQEADSLLKEADVCDVAFLVVGDPFGATTHSDLVLRAVKLGIPYKVIHNASIMNAVGCCGLQLYNFGETVSIVFWTDTWKPESFFDKIEKNRQNGMHTLCLLDIKVKEQSLENLMKGRKIYEPPRYMSVNQAAEQLLAIIQNRRFQGEKPEITENTICVGLARVGALDEKIASGTLQQMSTVELGAPLHSLIVTGTMHPLELEMLKLFSTCRTVVRLHIASEDNTAGTWTCFYQRLQTASAGISFYPADTSRSFCTFDSGTLTHFVIELKLTAKSNSYNLKILHPTLCCVTSISQSGTLGLAQHLPGGTECQAGGQQRDVEHAACWEGTRPLCPQGKQTGSEMATEGSEDWKRQQRLKPFQAQEYTPKIWTKSAFMFQYLNWKIQEPSSNLACVVFSHKKKSSAILEQHNGCKKLFISHSGTIICNTKCSRLLLEVTLRILSKMITNARKYMTEECSWKKNQSNNPYCTENCLPYENINGYSKTVKDQILHVMITTCNTRGRQHSFKCFALTLQKHFMLRLSQQLDQSEQKQLKSSPSGSTEAGHFPGKEEFAASKSQWTPLKSQCSDTKFIFCKAEKPKDSCSDVTGPHKWCSEQRQPWMPLCIHRDTNSHGILLYSQQDPGIVMILDCKAENNSRHSSIKGSKDFCSAFLPSLYTKVSYKEGRLKNENKTPNKIKLKQTKKKTPQQQNTLTKQQRNRSPGSTKILIAEQILIFKHINVLDRQVAHNDQLLLKLLFFNVANKLKALKMVYDINSVLTMTIILTMRVSMAMTMSVPMGMFMFMAVSMISVTVPMAETTIKQRMAVLMPYKQIDNSKPIPLLGHFKIKNSSLDFCLKTKDYVLPSVCVNVYVKLKERPTGFAEKKLSVYHGTTAMFSGTTCLSNASCSRQGCLRQRYLNINLRIKPHSPTEDLCGKQQLQPPSP</sequence>
<dbReference type="EC" id="2.1.1.314" evidence="4"/>
<keyword evidence="10" id="KW-1133">Transmembrane helix</keyword>